<keyword evidence="1" id="KW-0677">Repeat</keyword>
<accession>A0A845I3W8</accession>
<feature type="signal peptide" evidence="4">
    <location>
        <begin position="1"/>
        <end position="20"/>
    </location>
</feature>
<keyword evidence="6" id="KW-1185">Reference proteome</keyword>
<dbReference type="Proteomes" id="UP000444316">
    <property type="component" value="Unassembled WGS sequence"/>
</dbReference>
<dbReference type="PANTHER" id="PTHR45586:SF1">
    <property type="entry name" value="LIPOPOLYSACCHARIDE ASSEMBLY PROTEIN B"/>
    <property type="match status" value="1"/>
</dbReference>
<dbReference type="RefSeq" id="WP_161036063.1">
    <property type="nucleotide sequence ID" value="NZ_WWCL01000003.1"/>
</dbReference>
<gene>
    <name evidence="5" type="ORF">GTP23_16205</name>
</gene>
<evidence type="ECO:0000256" key="4">
    <source>
        <dbReference type="SAM" id="SignalP"/>
    </source>
</evidence>
<keyword evidence="4" id="KW-0732">Signal</keyword>
<dbReference type="SUPFAM" id="SSF48452">
    <property type="entry name" value="TPR-like"/>
    <property type="match status" value="2"/>
</dbReference>
<reference evidence="5" key="1">
    <citation type="submission" date="2019-12" db="EMBL/GenBank/DDBJ databases">
        <title>Novel species isolated from a subtropical stream in China.</title>
        <authorList>
            <person name="Lu H."/>
        </authorList>
    </citation>
    <scope>NUCLEOTIDE SEQUENCE [LARGE SCALE GENOMIC DNA]</scope>
    <source>
        <strain evidence="5">FT93W</strain>
    </source>
</reference>
<dbReference type="AlphaFoldDB" id="A0A845I3W8"/>
<dbReference type="PROSITE" id="PS51257">
    <property type="entry name" value="PROKAR_LIPOPROTEIN"/>
    <property type="match status" value="1"/>
</dbReference>
<dbReference type="Pfam" id="PF14559">
    <property type="entry name" value="TPR_19"/>
    <property type="match status" value="2"/>
</dbReference>
<evidence type="ECO:0000313" key="6">
    <source>
        <dbReference type="Proteomes" id="UP000444316"/>
    </source>
</evidence>
<sequence length="612" mass="67211">MKNAFAIVTLSALLSACATAPQLASPVSTAAADATKAASTPDSAAAREGQPAPAAETLTASTDAPAVPEVVLPKVELTSELVYRITKAELEFKQGNWQGPYITMLALAQQTRDPRLAQRATEMAMTAKQGPEALSAIRLWRALAPESDEAIQLQLGFLVNNPDLREAEQVFALRLKQLPAKSRPLAMFQMQQLLLHLKDKAATFALQERVLAPYDDMLESHLIMAQSAFALNDAPRAYAEAERALAIKADSELAVLTKAQVSGSLDKALAVLSDFLVKHPHAHEVRAAYARILIDAKQVDAAREQFLTLLKDQPDNLATLYSLGAMAMQSNDLVSAEKYLSRYVDVLAQQPNDERDPAKVLIILSQIAEHRGDLAAAYNWLEQIDGSGDDKEYLAARLKMAQLTARQGKIDEARAQLAELKPSDQNDLAQVFLVDAQLLRDAGDVLTAFVVLENANKRFPGNPDLLYEFALLAEKLGQMELMEKTLRQVMIAAPDNQQAYNALGYSLAERNERLPEAYSLIDKALKMAPGDPYIMDSMGWVQFRMGNLDEAESMLRRAYAARNDAEIAVHLGEVLFVKGDQAGARKLWQEAQRKDPQNDVLKSTLARLKQSL</sequence>
<dbReference type="Gene3D" id="1.25.40.10">
    <property type="entry name" value="Tetratricopeptide repeat domain"/>
    <property type="match status" value="2"/>
</dbReference>
<comment type="caution">
    <text evidence="5">The sequence shown here is derived from an EMBL/GenBank/DDBJ whole genome shotgun (WGS) entry which is preliminary data.</text>
</comment>
<keyword evidence="2" id="KW-0802">TPR repeat</keyword>
<dbReference type="InterPro" id="IPR011990">
    <property type="entry name" value="TPR-like_helical_dom_sf"/>
</dbReference>
<dbReference type="InterPro" id="IPR051012">
    <property type="entry name" value="CellSynth/LPSAsmb/PSIAsmb"/>
</dbReference>
<evidence type="ECO:0000256" key="2">
    <source>
        <dbReference type="ARBA" id="ARBA00022803"/>
    </source>
</evidence>
<dbReference type="EMBL" id="WWCL01000003">
    <property type="protein sequence ID" value="MYN46591.1"/>
    <property type="molecule type" value="Genomic_DNA"/>
</dbReference>
<dbReference type="PANTHER" id="PTHR45586">
    <property type="entry name" value="TPR REPEAT-CONTAINING PROTEIN PA4667"/>
    <property type="match status" value="1"/>
</dbReference>
<evidence type="ECO:0000256" key="3">
    <source>
        <dbReference type="SAM" id="MobiDB-lite"/>
    </source>
</evidence>
<organism evidence="5 6">
    <name type="scientific">Duganella fentianensis</name>
    <dbReference type="NCBI Taxonomy" id="2692177"/>
    <lineage>
        <taxon>Bacteria</taxon>
        <taxon>Pseudomonadati</taxon>
        <taxon>Pseudomonadota</taxon>
        <taxon>Betaproteobacteria</taxon>
        <taxon>Burkholderiales</taxon>
        <taxon>Oxalobacteraceae</taxon>
        <taxon>Telluria group</taxon>
        <taxon>Duganella</taxon>
    </lineage>
</organism>
<proteinExistence type="predicted"/>
<dbReference type="Pfam" id="PF13432">
    <property type="entry name" value="TPR_16"/>
    <property type="match status" value="1"/>
</dbReference>
<feature type="chain" id="PRO_5032336477" evidence="4">
    <location>
        <begin position="21"/>
        <end position="612"/>
    </location>
</feature>
<name>A0A845I3W8_9BURK</name>
<feature type="compositionally biased region" description="Low complexity" evidence="3">
    <location>
        <begin position="38"/>
        <end position="56"/>
    </location>
</feature>
<evidence type="ECO:0000313" key="5">
    <source>
        <dbReference type="EMBL" id="MYN46591.1"/>
    </source>
</evidence>
<feature type="region of interest" description="Disordered" evidence="3">
    <location>
        <begin position="38"/>
        <end position="61"/>
    </location>
</feature>
<dbReference type="InterPro" id="IPR019734">
    <property type="entry name" value="TPR_rpt"/>
</dbReference>
<dbReference type="SMART" id="SM00028">
    <property type="entry name" value="TPR"/>
    <property type="match status" value="5"/>
</dbReference>
<evidence type="ECO:0000256" key="1">
    <source>
        <dbReference type="ARBA" id="ARBA00022737"/>
    </source>
</evidence>
<protein>
    <submittedName>
        <fullName evidence="5">Tetratricopeptide repeat protein</fullName>
    </submittedName>
</protein>